<dbReference type="OrthoDB" id="296675at2759"/>
<comment type="subcellular location">
    <subcellularLocation>
        <location evidence="1">Nucleus</location>
        <location evidence="1">Nucleolus</location>
    </subcellularLocation>
</comment>
<evidence type="ECO:0000313" key="7">
    <source>
        <dbReference type="EMBL" id="CDW75122.1"/>
    </source>
</evidence>
<dbReference type="AlphaFoldDB" id="A0A077ZZS3"/>
<protein>
    <submittedName>
        <fullName evidence="7">Uncharacterized protein</fullName>
    </submittedName>
</protein>
<proteinExistence type="inferred from homology"/>
<evidence type="ECO:0000256" key="2">
    <source>
        <dbReference type="ARBA" id="ARBA00009430"/>
    </source>
</evidence>
<dbReference type="GO" id="GO:0003677">
    <property type="term" value="F:DNA binding"/>
    <property type="evidence" value="ECO:0007669"/>
    <property type="project" value="InterPro"/>
</dbReference>
<comment type="similarity">
    <text evidence="2">Belongs to the eukaryotic RPA49/POLR1E RNA polymerase subunit family.</text>
</comment>
<dbReference type="Pfam" id="PF06870">
    <property type="entry name" value="RNA_pol_I_A49"/>
    <property type="match status" value="1"/>
</dbReference>
<evidence type="ECO:0000256" key="1">
    <source>
        <dbReference type="ARBA" id="ARBA00004604"/>
    </source>
</evidence>
<evidence type="ECO:0000313" key="8">
    <source>
        <dbReference type="Proteomes" id="UP000039865"/>
    </source>
</evidence>
<feature type="region of interest" description="Disordered" evidence="6">
    <location>
        <begin position="417"/>
        <end position="495"/>
    </location>
</feature>
<evidence type="ECO:0000256" key="3">
    <source>
        <dbReference type="ARBA" id="ARBA00022478"/>
    </source>
</evidence>
<gene>
    <name evidence="7" type="primary">Contig8699.g9285</name>
    <name evidence="7" type="ORF">STYLEM_4109</name>
</gene>
<dbReference type="GO" id="GO:0005730">
    <property type="term" value="C:nucleolus"/>
    <property type="evidence" value="ECO:0007669"/>
    <property type="project" value="UniProtKB-SubCell"/>
</dbReference>
<feature type="compositionally biased region" description="Basic and acidic residues" evidence="6">
    <location>
        <begin position="428"/>
        <end position="438"/>
    </location>
</feature>
<dbReference type="EMBL" id="CCKQ01003980">
    <property type="protein sequence ID" value="CDW75122.1"/>
    <property type="molecule type" value="Genomic_DNA"/>
</dbReference>
<evidence type="ECO:0000256" key="6">
    <source>
        <dbReference type="SAM" id="MobiDB-lite"/>
    </source>
</evidence>
<evidence type="ECO:0000256" key="4">
    <source>
        <dbReference type="ARBA" id="ARBA00023163"/>
    </source>
</evidence>
<feature type="compositionally biased region" description="Basic and acidic residues" evidence="6">
    <location>
        <begin position="480"/>
        <end position="495"/>
    </location>
</feature>
<dbReference type="InterPro" id="IPR009668">
    <property type="entry name" value="RNA_pol-assoc_fac_A49-like"/>
</dbReference>
<feature type="compositionally biased region" description="Low complexity" evidence="6">
    <location>
        <begin position="460"/>
        <end position="469"/>
    </location>
</feature>
<keyword evidence="3" id="KW-0240">DNA-directed RNA polymerase</keyword>
<accession>A0A077ZZS3</accession>
<dbReference type="PANTHER" id="PTHR14440">
    <property type="entry name" value="DNA-DIRECTED RNA POLYMERASE I SUBUNIT RPA49"/>
    <property type="match status" value="1"/>
</dbReference>
<keyword evidence="5" id="KW-0539">Nucleus</keyword>
<dbReference type="GO" id="GO:0006351">
    <property type="term" value="P:DNA-templated transcription"/>
    <property type="evidence" value="ECO:0007669"/>
    <property type="project" value="InterPro"/>
</dbReference>
<evidence type="ECO:0000256" key="5">
    <source>
        <dbReference type="ARBA" id="ARBA00023242"/>
    </source>
</evidence>
<dbReference type="InParanoid" id="A0A077ZZS3"/>
<organism evidence="7 8">
    <name type="scientific">Stylonychia lemnae</name>
    <name type="common">Ciliate</name>
    <dbReference type="NCBI Taxonomy" id="5949"/>
    <lineage>
        <taxon>Eukaryota</taxon>
        <taxon>Sar</taxon>
        <taxon>Alveolata</taxon>
        <taxon>Ciliophora</taxon>
        <taxon>Intramacronucleata</taxon>
        <taxon>Spirotrichea</taxon>
        <taxon>Stichotrichia</taxon>
        <taxon>Sporadotrichida</taxon>
        <taxon>Oxytrichidae</taxon>
        <taxon>Stylonychinae</taxon>
        <taxon>Stylonychia</taxon>
    </lineage>
</organism>
<keyword evidence="8" id="KW-1185">Reference proteome</keyword>
<sequence>MQSTTFRTVRTADKEHQDGTFLTEPIIASFPNNMPSAQQLQRLQFNILQQESKTSLVSKQKRRLIKADFKNANGGVRYSAKNFGHDINTKDQASDYYLGVFSAEDNKVIMLPVTSCYQFTQEIEKFAEIYGGEEDNEAIKQMNYMSQKLQLANAFGTTQSKKKITSMLTNMIEDGGITNQANKGIRDHRLADKAHLIEKDQDALKHEILNASQRKQELYSVEKLLPGDLMDEIAYKNTFKALQNQDEELLKQYFLNHYAIDMVRDAHAQFDRIQSKSEKKMLLRACIYLDNLISFKKLPLHIEISEDECASKLKMQPVIFVKMRETFSQVSFKNQSLMNNERSDNSSANGQYQYVKDKEKSKILICHIIGIIAYLKHNIQFRAGKIAKFLKMPVSDLKSYLQELGLEYTPTKDKYGNDDLLISNSTKQYKEKKSGDKKKNQKGGEAQPNSHKNDNSIKAEQQNQQQNEQVGIKRTKRQQKRDDELSRLAGQFKDD</sequence>
<reference evidence="7 8" key="1">
    <citation type="submission" date="2014-06" db="EMBL/GenBank/DDBJ databases">
        <authorList>
            <person name="Swart Estienne"/>
        </authorList>
    </citation>
    <scope>NUCLEOTIDE SEQUENCE [LARGE SCALE GENOMIC DNA]</scope>
    <source>
        <strain evidence="7 8">130c</strain>
    </source>
</reference>
<name>A0A077ZZS3_STYLE</name>
<dbReference type="Proteomes" id="UP000039865">
    <property type="component" value="Unassembled WGS sequence"/>
</dbReference>
<keyword evidence="4" id="KW-0804">Transcription</keyword>
<dbReference type="GO" id="GO:0000428">
    <property type="term" value="C:DNA-directed RNA polymerase complex"/>
    <property type="evidence" value="ECO:0007669"/>
    <property type="project" value="UniProtKB-KW"/>
</dbReference>